<feature type="transmembrane region" description="Helical" evidence="1">
    <location>
        <begin position="31"/>
        <end position="54"/>
    </location>
</feature>
<name>A0A075FMW6_9EURY</name>
<keyword evidence="1" id="KW-1133">Transmembrane helix</keyword>
<keyword evidence="1" id="KW-0812">Transmembrane</keyword>
<protein>
    <recommendedName>
        <fullName evidence="2">DUF2061 domain-containing protein</fullName>
    </recommendedName>
</protein>
<accession>A0A075FMW6</accession>
<proteinExistence type="predicted"/>
<evidence type="ECO:0000259" key="2">
    <source>
        <dbReference type="Pfam" id="PF09834"/>
    </source>
</evidence>
<dbReference type="EMBL" id="KF900379">
    <property type="protein sequence ID" value="AIE92895.1"/>
    <property type="molecule type" value="Genomic_DNA"/>
</dbReference>
<evidence type="ECO:0000313" key="3">
    <source>
        <dbReference type="EMBL" id="AIE92895.1"/>
    </source>
</evidence>
<evidence type="ECO:0000256" key="1">
    <source>
        <dbReference type="SAM" id="Phobius"/>
    </source>
</evidence>
<organism evidence="3">
    <name type="scientific">uncultured marine group II/III euryarchaeote AD1000_29_E08</name>
    <dbReference type="NCBI Taxonomy" id="1457749"/>
    <lineage>
        <taxon>Archaea</taxon>
        <taxon>Methanobacteriati</taxon>
        <taxon>Methanobacteriota</taxon>
        <taxon>environmental samples</taxon>
    </lineage>
</organism>
<dbReference type="Pfam" id="PF09834">
    <property type="entry name" value="DUF2061"/>
    <property type="match status" value="1"/>
</dbReference>
<reference evidence="3" key="1">
    <citation type="journal article" date="2014" name="Genome Biol. Evol.">
        <title>Pangenome evidence for extensive interdomain horizontal transfer affecting lineage core and shell genes in uncultured planktonic thaumarchaeota and euryarchaeota.</title>
        <authorList>
            <person name="Deschamps P."/>
            <person name="Zivanovic Y."/>
            <person name="Moreira D."/>
            <person name="Rodriguez-Valera F."/>
            <person name="Lopez-Garcia P."/>
        </authorList>
    </citation>
    <scope>NUCLEOTIDE SEQUENCE</scope>
</reference>
<dbReference type="InterPro" id="IPR018638">
    <property type="entry name" value="DUF2061_membrane"/>
</dbReference>
<feature type="domain" description="DUF2061" evidence="2">
    <location>
        <begin position="16"/>
        <end position="67"/>
    </location>
</feature>
<sequence>MAHIPGTGHANRKRSLLKTLTWRTIGTLDTILIAFVITGNLAAGAAIGATELFTKMFLYYFHERAWSWSDWGLEDVPLETTESTATVLS</sequence>
<keyword evidence="1" id="KW-0472">Membrane</keyword>
<dbReference type="AlphaFoldDB" id="A0A075FMW6"/>